<evidence type="ECO:0000259" key="6">
    <source>
        <dbReference type="Pfam" id="PF04932"/>
    </source>
</evidence>
<reference evidence="7 9" key="1">
    <citation type="submission" date="2023-07" db="EMBL/GenBank/DDBJ databases">
        <title>Sorghum-associated microbial communities from plants grown in Nebraska, USA.</title>
        <authorList>
            <person name="Schachtman D."/>
        </authorList>
    </citation>
    <scope>NUCLEOTIDE SEQUENCE</scope>
    <source>
        <strain evidence="7">DS1006</strain>
        <strain evidence="8 9">DS1016</strain>
    </source>
</reference>
<feature type="transmembrane region" description="Helical" evidence="5">
    <location>
        <begin position="163"/>
        <end position="184"/>
    </location>
</feature>
<dbReference type="Proteomes" id="UP001230951">
    <property type="component" value="Unassembled WGS sequence"/>
</dbReference>
<dbReference type="InterPro" id="IPR007016">
    <property type="entry name" value="O-antigen_ligase-rel_domated"/>
</dbReference>
<evidence type="ECO:0000256" key="3">
    <source>
        <dbReference type="ARBA" id="ARBA00022989"/>
    </source>
</evidence>
<name>A0AAW8D6W0_9MICC</name>
<dbReference type="PANTHER" id="PTHR37422">
    <property type="entry name" value="TEICHURONIC ACID BIOSYNTHESIS PROTEIN TUAE"/>
    <property type="match status" value="1"/>
</dbReference>
<feature type="transmembrane region" description="Helical" evidence="5">
    <location>
        <begin position="76"/>
        <end position="95"/>
    </location>
</feature>
<evidence type="ECO:0000313" key="10">
    <source>
        <dbReference type="Proteomes" id="UP001242995"/>
    </source>
</evidence>
<dbReference type="AlphaFoldDB" id="A0AAW8D6W0"/>
<dbReference type="EMBL" id="JAUSRG010000003">
    <property type="protein sequence ID" value="MDP9904646.1"/>
    <property type="molecule type" value="Genomic_DNA"/>
</dbReference>
<feature type="transmembrane region" description="Helical" evidence="5">
    <location>
        <begin position="234"/>
        <end position="265"/>
    </location>
</feature>
<feature type="transmembrane region" description="Helical" evidence="5">
    <location>
        <begin position="21"/>
        <end position="44"/>
    </location>
</feature>
<dbReference type="Pfam" id="PF04932">
    <property type="entry name" value="Wzy_C"/>
    <property type="match status" value="1"/>
</dbReference>
<dbReference type="GO" id="GO:0016874">
    <property type="term" value="F:ligase activity"/>
    <property type="evidence" value="ECO:0007669"/>
    <property type="project" value="UniProtKB-KW"/>
</dbReference>
<organism evidence="7 10">
    <name type="scientific">Arthrobacter bambusae</name>
    <dbReference type="NCBI Taxonomy" id="1338426"/>
    <lineage>
        <taxon>Bacteria</taxon>
        <taxon>Bacillati</taxon>
        <taxon>Actinomycetota</taxon>
        <taxon>Actinomycetes</taxon>
        <taxon>Micrococcales</taxon>
        <taxon>Micrococcaceae</taxon>
        <taxon>Arthrobacter</taxon>
    </lineage>
</organism>
<feature type="transmembrane region" description="Helical" evidence="5">
    <location>
        <begin position="107"/>
        <end position="127"/>
    </location>
</feature>
<dbReference type="InterPro" id="IPR051533">
    <property type="entry name" value="WaaL-like"/>
</dbReference>
<feature type="transmembrane region" description="Helical" evidence="5">
    <location>
        <begin position="353"/>
        <end position="377"/>
    </location>
</feature>
<sequence length="461" mass="48812">MRRHLDAKLLFPAVMLVLAGLIRLSISSPIIAIGAIGAVTYSIILAKAGLWRTMVGTSILISVLRSGPPSSLLGEGAWYALQFAPILIAWLALLSNKPDQVRRSDRNVILCLALFAVAALATNLTSLAPSSTLPQSLLLAGMSGFLAFTYTRRWTSEDLLRGDVTMVFVLVTAIQLAGVAAIFVGQSWPFDPDYGRYRGLFSNANYAGMMSAIGIAVGLYLLRVSRRGRPAIVMSVAVLAVGLLMSGSRGALVALGIGIVVLMLSRSGRKVVIPLVSLVGVGLIFAALIYPQIFDALDKFFLRDSASPDVTSGRLDIYAGMLRLFQLTPFTGTGFRTVEVLSPASSGLAGHNIYLTVLTETGLFGAFLFVGLVFAIVVASRAGKTGRPLLLVVVTVAAAELTESSIYGWGGPTAISAWLLILAFAANGRFLKDKPPFVDGLVPNESPSEIVPKRLLASSLG</sequence>
<protein>
    <submittedName>
        <fullName evidence="7">O-antigen ligase</fullName>
    </submittedName>
</protein>
<feature type="transmembrane region" description="Helical" evidence="5">
    <location>
        <begin position="204"/>
        <end position="222"/>
    </location>
</feature>
<evidence type="ECO:0000256" key="4">
    <source>
        <dbReference type="ARBA" id="ARBA00023136"/>
    </source>
</evidence>
<accession>A0AAW8D6W0</accession>
<keyword evidence="3 5" id="KW-1133">Transmembrane helix</keyword>
<dbReference type="RefSeq" id="WP_306960464.1">
    <property type="nucleotide sequence ID" value="NZ_JAUSRG010000003.1"/>
</dbReference>
<keyword evidence="4 5" id="KW-0472">Membrane</keyword>
<evidence type="ECO:0000256" key="5">
    <source>
        <dbReference type="SAM" id="Phobius"/>
    </source>
</evidence>
<evidence type="ECO:0000313" key="8">
    <source>
        <dbReference type="EMBL" id="MDQ0180925.1"/>
    </source>
</evidence>
<keyword evidence="9" id="KW-1185">Reference proteome</keyword>
<comment type="subcellular location">
    <subcellularLocation>
        <location evidence="1">Membrane</location>
        <topology evidence="1">Multi-pass membrane protein</topology>
    </subcellularLocation>
</comment>
<keyword evidence="2 5" id="KW-0812">Transmembrane</keyword>
<dbReference type="PANTHER" id="PTHR37422:SF13">
    <property type="entry name" value="LIPOPOLYSACCHARIDE BIOSYNTHESIS PROTEIN PA4999-RELATED"/>
    <property type="match status" value="1"/>
</dbReference>
<feature type="transmembrane region" description="Helical" evidence="5">
    <location>
        <begin position="415"/>
        <end position="431"/>
    </location>
</feature>
<keyword evidence="7" id="KW-0436">Ligase</keyword>
<dbReference type="GO" id="GO:0016020">
    <property type="term" value="C:membrane"/>
    <property type="evidence" value="ECO:0007669"/>
    <property type="project" value="UniProtKB-SubCell"/>
</dbReference>
<dbReference type="EMBL" id="JAUSTF010000004">
    <property type="protein sequence ID" value="MDQ0180925.1"/>
    <property type="molecule type" value="Genomic_DNA"/>
</dbReference>
<evidence type="ECO:0000256" key="2">
    <source>
        <dbReference type="ARBA" id="ARBA00022692"/>
    </source>
</evidence>
<gene>
    <name evidence="7" type="ORF">J2S90_001601</name>
    <name evidence="8" type="ORF">J2S93_002352</name>
</gene>
<feature type="domain" description="O-antigen ligase-related" evidence="6">
    <location>
        <begin position="235"/>
        <end position="370"/>
    </location>
</feature>
<evidence type="ECO:0000313" key="7">
    <source>
        <dbReference type="EMBL" id="MDP9904646.1"/>
    </source>
</evidence>
<evidence type="ECO:0000256" key="1">
    <source>
        <dbReference type="ARBA" id="ARBA00004141"/>
    </source>
</evidence>
<comment type="caution">
    <text evidence="7">The sequence shown here is derived from an EMBL/GenBank/DDBJ whole genome shotgun (WGS) entry which is preliminary data.</text>
</comment>
<evidence type="ECO:0000313" key="9">
    <source>
        <dbReference type="Proteomes" id="UP001230951"/>
    </source>
</evidence>
<feature type="transmembrane region" description="Helical" evidence="5">
    <location>
        <begin position="389"/>
        <end position="409"/>
    </location>
</feature>
<feature type="transmembrane region" description="Helical" evidence="5">
    <location>
        <begin position="271"/>
        <end position="294"/>
    </location>
</feature>
<dbReference type="Proteomes" id="UP001242995">
    <property type="component" value="Unassembled WGS sequence"/>
</dbReference>
<proteinExistence type="predicted"/>